<proteinExistence type="predicted"/>
<protein>
    <recommendedName>
        <fullName evidence="4">DUF4352 domain-containing protein</fullName>
    </recommendedName>
</protein>
<keyword evidence="1" id="KW-1133">Transmembrane helix</keyword>
<accession>A0A3N1PAG4</accession>
<dbReference type="Proteomes" id="UP000268033">
    <property type="component" value="Unassembled WGS sequence"/>
</dbReference>
<evidence type="ECO:0000256" key="1">
    <source>
        <dbReference type="SAM" id="Phobius"/>
    </source>
</evidence>
<evidence type="ECO:0008006" key="4">
    <source>
        <dbReference type="Google" id="ProtNLM"/>
    </source>
</evidence>
<keyword evidence="1" id="KW-0472">Membrane</keyword>
<evidence type="ECO:0000313" key="3">
    <source>
        <dbReference type="Proteomes" id="UP000268033"/>
    </source>
</evidence>
<dbReference type="EMBL" id="RJUL01000006">
    <property type="protein sequence ID" value="ROQ24758.1"/>
    <property type="molecule type" value="Genomic_DNA"/>
</dbReference>
<sequence length="168" mass="19279">MNIEVIAKIAGVLGFFISVSTFVLTRLERRKKIEIELFESSSLDFPDEEDAKGELLIKVRFTNIGPQPVILKPRTLIIECSGKTYKLDREDYWGMDEFDELMPPTSSQEIGVHLGSVCEALEIESPKNYDEKTFNKLYPLSVKIYDHSGKAYKTEKFKYHESVGEFIT</sequence>
<keyword evidence="1" id="KW-0812">Transmembrane</keyword>
<dbReference type="RefSeq" id="WP_050660630.1">
    <property type="nucleotide sequence ID" value="NZ_LFWC01000022.1"/>
</dbReference>
<feature type="transmembrane region" description="Helical" evidence="1">
    <location>
        <begin position="6"/>
        <end position="25"/>
    </location>
</feature>
<keyword evidence="3" id="KW-1185">Reference proteome</keyword>
<organism evidence="2 3">
    <name type="scientific">Gallaecimonas pentaromativorans</name>
    <dbReference type="NCBI Taxonomy" id="584787"/>
    <lineage>
        <taxon>Bacteria</taxon>
        <taxon>Pseudomonadati</taxon>
        <taxon>Pseudomonadota</taxon>
        <taxon>Gammaproteobacteria</taxon>
        <taxon>Enterobacterales</taxon>
        <taxon>Gallaecimonadaceae</taxon>
        <taxon>Gallaecimonas</taxon>
    </lineage>
</organism>
<evidence type="ECO:0000313" key="2">
    <source>
        <dbReference type="EMBL" id="ROQ24758.1"/>
    </source>
</evidence>
<name>A0A3N1PAG4_9GAMM</name>
<dbReference type="AlphaFoldDB" id="A0A3N1PAG4"/>
<reference evidence="2 3" key="1">
    <citation type="submission" date="2018-11" db="EMBL/GenBank/DDBJ databases">
        <title>Genomic Encyclopedia of Type Strains, Phase IV (KMG-IV): sequencing the most valuable type-strain genomes for metagenomic binning, comparative biology and taxonomic classification.</title>
        <authorList>
            <person name="Goeker M."/>
        </authorList>
    </citation>
    <scope>NUCLEOTIDE SEQUENCE [LARGE SCALE GENOMIC DNA]</scope>
    <source>
        <strain evidence="2 3">DSM 21945</strain>
    </source>
</reference>
<dbReference type="OrthoDB" id="7066877at2"/>
<comment type="caution">
    <text evidence="2">The sequence shown here is derived from an EMBL/GenBank/DDBJ whole genome shotgun (WGS) entry which is preliminary data.</text>
</comment>
<gene>
    <name evidence="2" type="ORF">EDC28_1063</name>
</gene>